<dbReference type="SUPFAM" id="SSF88659">
    <property type="entry name" value="Sigma3 and sigma4 domains of RNA polymerase sigma factors"/>
    <property type="match status" value="1"/>
</dbReference>
<dbReference type="InterPro" id="IPR014284">
    <property type="entry name" value="RNA_pol_sigma-70_dom"/>
</dbReference>
<dbReference type="InterPro" id="IPR013249">
    <property type="entry name" value="RNA_pol_sigma70_r4_t2"/>
</dbReference>
<keyword evidence="3" id="KW-0731">Sigma factor</keyword>
<evidence type="ECO:0000313" key="10">
    <source>
        <dbReference type="Proteomes" id="UP000516439"/>
    </source>
</evidence>
<dbReference type="PANTHER" id="PTHR43133">
    <property type="entry name" value="RNA POLYMERASE ECF-TYPE SIGMA FACTO"/>
    <property type="match status" value="1"/>
</dbReference>
<dbReference type="Gene3D" id="1.10.1740.10">
    <property type="match status" value="1"/>
</dbReference>
<accession>A0ABX6THL5</accession>
<feature type="domain" description="RNA polymerase sigma-70 region 2" evidence="7">
    <location>
        <begin position="31"/>
        <end position="94"/>
    </location>
</feature>
<dbReference type="InterPro" id="IPR036388">
    <property type="entry name" value="WH-like_DNA-bd_sf"/>
</dbReference>
<evidence type="ECO:0000256" key="3">
    <source>
        <dbReference type="ARBA" id="ARBA00023082"/>
    </source>
</evidence>
<dbReference type="RefSeq" id="WP_167292819.1">
    <property type="nucleotide sequence ID" value="NZ_CP061171.1"/>
</dbReference>
<sequence>MSKLTREKELELLRRLLLDDEEAFASLFYGYKDKLYGFIFRITESSEIAKDIVQDVFLKIWNTRHNTHHVENFNAFVYRMAKNAALDHLKRKSRELIAVSDLRLISDEHMASNPFEDMKATEIQSKFEQALKNLPKQQRVVYELRHLEGEEYSEIAKKLNLSVATIRSHFRNALIALKAGLFLLLFMMFFRF</sequence>
<comment type="similarity">
    <text evidence="1">Belongs to the sigma-70 factor family. ECF subfamily.</text>
</comment>
<dbReference type="PANTHER" id="PTHR43133:SF8">
    <property type="entry name" value="RNA POLYMERASE SIGMA FACTOR HI_1459-RELATED"/>
    <property type="match status" value="1"/>
</dbReference>
<evidence type="ECO:0000256" key="4">
    <source>
        <dbReference type="ARBA" id="ARBA00023125"/>
    </source>
</evidence>
<evidence type="ECO:0000256" key="5">
    <source>
        <dbReference type="ARBA" id="ARBA00023163"/>
    </source>
</evidence>
<keyword evidence="2" id="KW-0805">Transcription regulation</keyword>
<gene>
    <name evidence="9" type="ORF">H9N25_00405</name>
</gene>
<keyword evidence="5" id="KW-0804">Transcription</keyword>
<feature type="transmembrane region" description="Helical" evidence="6">
    <location>
        <begin position="173"/>
        <end position="190"/>
    </location>
</feature>
<dbReference type="Proteomes" id="UP000516439">
    <property type="component" value="Chromosome"/>
</dbReference>
<dbReference type="InterPro" id="IPR039425">
    <property type="entry name" value="RNA_pol_sigma-70-like"/>
</dbReference>
<keyword evidence="6" id="KW-0812">Transmembrane</keyword>
<evidence type="ECO:0000313" key="9">
    <source>
        <dbReference type="EMBL" id="QNR85008.1"/>
    </source>
</evidence>
<evidence type="ECO:0000259" key="7">
    <source>
        <dbReference type="Pfam" id="PF04542"/>
    </source>
</evidence>
<dbReference type="SUPFAM" id="SSF88946">
    <property type="entry name" value="Sigma2 domain of RNA polymerase sigma factors"/>
    <property type="match status" value="1"/>
</dbReference>
<dbReference type="NCBIfam" id="TIGR02937">
    <property type="entry name" value="sigma70-ECF"/>
    <property type="match status" value="1"/>
</dbReference>
<name>A0ABX6THL5_9SPHI</name>
<evidence type="ECO:0000256" key="2">
    <source>
        <dbReference type="ARBA" id="ARBA00023015"/>
    </source>
</evidence>
<keyword evidence="4" id="KW-0238">DNA-binding</keyword>
<dbReference type="CDD" id="cd06171">
    <property type="entry name" value="Sigma70_r4"/>
    <property type="match status" value="1"/>
</dbReference>
<dbReference type="EMBL" id="CP061171">
    <property type="protein sequence ID" value="QNR85008.1"/>
    <property type="molecule type" value="Genomic_DNA"/>
</dbReference>
<keyword evidence="10" id="KW-1185">Reference proteome</keyword>
<proteinExistence type="inferred from homology"/>
<evidence type="ECO:0000259" key="8">
    <source>
        <dbReference type="Pfam" id="PF08281"/>
    </source>
</evidence>
<dbReference type="InterPro" id="IPR013324">
    <property type="entry name" value="RNA_pol_sigma_r3/r4-like"/>
</dbReference>
<dbReference type="NCBIfam" id="TIGR02985">
    <property type="entry name" value="Sig70_bacteroi1"/>
    <property type="match status" value="1"/>
</dbReference>
<evidence type="ECO:0000256" key="1">
    <source>
        <dbReference type="ARBA" id="ARBA00010641"/>
    </source>
</evidence>
<dbReference type="InterPro" id="IPR013325">
    <property type="entry name" value="RNA_pol_sigma_r2"/>
</dbReference>
<dbReference type="Pfam" id="PF08281">
    <property type="entry name" value="Sigma70_r4_2"/>
    <property type="match status" value="1"/>
</dbReference>
<dbReference type="Gene3D" id="1.10.10.10">
    <property type="entry name" value="Winged helix-like DNA-binding domain superfamily/Winged helix DNA-binding domain"/>
    <property type="match status" value="1"/>
</dbReference>
<protein>
    <submittedName>
        <fullName evidence="9">RNA polymerase sigma-70 factor</fullName>
    </submittedName>
</protein>
<dbReference type="InterPro" id="IPR014327">
    <property type="entry name" value="RNA_pol_sigma70_bacteroid"/>
</dbReference>
<organism evidence="9 10">
    <name type="scientific">Pedobacter riviphilus</name>
    <dbReference type="NCBI Taxonomy" id="2766984"/>
    <lineage>
        <taxon>Bacteria</taxon>
        <taxon>Pseudomonadati</taxon>
        <taxon>Bacteroidota</taxon>
        <taxon>Sphingobacteriia</taxon>
        <taxon>Sphingobacteriales</taxon>
        <taxon>Sphingobacteriaceae</taxon>
        <taxon>Pedobacter</taxon>
    </lineage>
</organism>
<keyword evidence="6" id="KW-1133">Transmembrane helix</keyword>
<reference evidence="9 10" key="1">
    <citation type="submission" date="2020-09" db="EMBL/GenBank/DDBJ databases">
        <title>Pedobacter sp. SW-16 isolated from soil near Yeocheon.</title>
        <authorList>
            <person name="Im H.S."/>
            <person name="Joung Y."/>
            <person name="Lee S.-S."/>
        </authorList>
    </citation>
    <scope>NUCLEOTIDE SEQUENCE [LARGE SCALE GENOMIC DNA]</scope>
    <source>
        <strain evidence="9 10">SW-16</strain>
    </source>
</reference>
<dbReference type="InterPro" id="IPR007627">
    <property type="entry name" value="RNA_pol_sigma70_r2"/>
</dbReference>
<keyword evidence="6" id="KW-0472">Membrane</keyword>
<dbReference type="Pfam" id="PF04542">
    <property type="entry name" value="Sigma70_r2"/>
    <property type="match status" value="1"/>
</dbReference>
<feature type="domain" description="RNA polymerase sigma factor 70 region 4 type 2" evidence="8">
    <location>
        <begin position="126"/>
        <end position="176"/>
    </location>
</feature>
<evidence type="ECO:0000256" key="6">
    <source>
        <dbReference type="SAM" id="Phobius"/>
    </source>
</evidence>